<dbReference type="PANTHER" id="PTHR31740">
    <property type="entry name" value="CENTROMERE PROTEIN L"/>
    <property type="match status" value="1"/>
</dbReference>
<accession>A0A0L7R7Z1</accession>
<dbReference type="AlphaFoldDB" id="A0A0L7R7Z1"/>
<evidence type="ECO:0000313" key="9">
    <source>
        <dbReference type="Proteomes" id="UP000053825"/>
    </source>
</evidence>
<keyword evidence="6" id="KW-0539">Nucleus</keyword>
<dbReference type="STRING" id="597456.A0A0L7R7Z1"/>
<keyword evidence="7" id="KW-0137">Centromere</keyword>
<protein>
    <recommendedName>
        <fullName evidence="4">Centromere protein L</fullName>
    </recommendedName>
</protein>
<dbReference type="GO" id="GO:0005634">
    <property type="term" value="C:nucleus"/>
    <property type="evidence" value="ECO:0007669"/>
    <property type="project" value="UniProtKB-SubCell"/>
</dbReference>
<evidence type="ECO:0000256" key="3">
    <source>
        <dbReference type="ARBA" id="ARBA00011060"/>
    </source>
</evidence>
<reference evidence="8 9" key="1">
    <citation type="submission" date="2015-07" db="EMBL/GenBank/DDBJ databases">
        <title>The genome of Habropoda laboriosa.</title>
        <authorList>
            <person name="Pan H."/>
            <person name="Kapheim K."/>
        </authorList>
    </citation>
    <scope>NUCLEOTIDE SEQUENCE [LARGE SCALE GENOMIC DNA]</scope>
    <source>
        <strain evidence="8">0110345459</strain>
    </source>
</reference>
<dbReference type="OrthoDB" id="6336727at2759"/>
<evidence type="ECO:0000256" key="1">
    <source>
        <dbReference type="ARBA" id="ARBA00004123"/>
    </source>
</evidence>
<name>A0A0L7R7Z1_9HYME</name>
<evidence type="ECO:0000256" key="2">
    <source>
        <dbReference type="ARBA" id="ARBA00004584"/>
    </source>
</evidence>
<keyword evidence="5" id="KW-0158">Chromosome</keyword>
<gene>
    <name evidence="8" type="ORF">WH47_12391</name>
</gene>
<comment type="subcellular location">
    <subcellularLocation>
        <location evidence="2">Chromosome</location>
        <location evidence="2">Centromere</location>
    </subcellularLocation>
    <subcellularLocation>
        <location evidence="1">Nucleus</location>
    </subcellularLocation>
</comment>
<dbReference type="Pfam" id="PF13092">
    <property type="entry name" value="CENP-L"/>
    <property type="match status" value="1"/>
</dbReference>
<evidence type="ECO:0000256" key="7">
    <source>
        <dbReference type="ARBA" id="ARBA00023328"/>
    </source>
</evidence>
<dbReference type="PANTHER" id="PTHR31740:SF2">
    <property type="entry name" value="CENTROMERE PROTEIN L"/>
    <property type="match status" value="1"/>
</dbReference>
<keyword evidence="9" id="KW-1185">Reference proteome</keyword>
<evidence type="ECO:0000256" key="4">
    <source>
        <dbReference type="ARBA" id="ARBA00016380"/>
    </source>
</evidence>
<dbReference type="InterPro" id="IPR025204">
    <property type="entry name" value="CENP-L"/>
</dbReference>
<comment type="similarity">
    <text evidence="3">Belongs to the CENP-L/IML3 family.</text>
</comment>
<organism evidence="8 9">
    <name type="scientific">Habropoda laboriosa</name>
    <dbReference type="NCBI Taxonomy" id="597456"/>
    <lineage>
        <taxon>Eukaryota</taxon>
        <taxon>Metazoa</taxon>
        <taxon>Ecdysozoa</taxon>
        <taxon>Arthropoda</taxon>
        <taxon>Hexapoda</taxon>
        <taxon>Insecta</taxon>
        <taxon>Pterygota</taxon>
        <taxon>Neoptera</taxon>
        <taxon>Endopterygota</taxon>
        <taxon>Hymenoptera</taxon>
        <taxon>Apocrita</taxon>
        <taxon>Aculeata</taxon>
        <taxon>Apoidea</taxon>
        <taxon>Anthophila</taxon>
        <taxon>Apidae</taxon>
        <taxon>Habropoda</taxon>
    </lineage>
</organism>
<evidence type="ECO:0000313" key="8">
    <source>
        <dbReference type="EMBL" id="KOC66964.1"/>
    </source>
</evidence>
<dbReference type="Proteomes" id="UP000053825">
    <property type="component" value="Unassembled WGS sequence"/>
</dbReference>
<evidence type="ECO:0000256" key="6">
    <source>
        <dbReference type="ARBA" id="ARBA00023242"/>
    </source>
</evidence>
<evidence type="ECO:0000256" key="5">
    <source>
        <dbReference type="ARBA" id="ARBA00022454"/>
    </source>
</evidence>
<dbReference type="EMBL" id="KQ414637">
    <property type="protein sequence ID" value="KOC66964.1"/>
    <property type="molecule type" value="Genomic_DNA"/>
</dbReference>
<sequence>MESSAENILPNTFGRYTLRARGRQQFSLEVANSLAKEDVTYNTNFIVMESIVDRPSPMDPPPIKIEVYAKRSSNEDSLKKCIYEGIFLSWRTTKNVLTTANSVRLPLLLCRGTRSAMGAVHNILSRMFDCMIITLPAQEDDLIWLVPLLLTPINEREHPKSTDEIHMEYKVPELPNTDTITIKFPILDLIKILKIIVTNQGDEASTEIFLNLKHIEQFREVLYSQILDAGGLQLGLCTLHKIHLPAFTIMGNRVNKLYC</sequence>
<proteinExistence type="inferred from homology"/>
<dbReference type="GO" id="GO:0000775">
    <property type="term" value="C:chromosome, centromeric region"/>
    <property type="evidence" value="ECO:0007669"/>
    <property type="project" value="UniProtKB-SubCell"/>
</dbReference>